<feature type="signal peptide" evidence="2">
    <location>
        <begin position="1"/>
        <end position="16"/>
    </location>
</feature>
<organism evidence="3 4">
    <name type="scientific">Fopius arisanus</name>
    <dbReference type="NCBI Taxonomy" id="64838"/>
    <lineage>
        <taxon>Eukaryota</taxon>
        <taxon>Metazoa</taxon>
        <taxon>Ecdysozoa</taxon>
        <taxon>Arthropoda</taxon>
        <taxon>Hexapoda</taxon>
        <taxon>Insecta</taxon>
        <taxon>Pterygota</taxon>
        <taxon>Neoptera</taxon>
        <taxon>Endopterygota</taxon>
        <taxon>Hymenoptera</taxon>
        <taxon>Apocrita</taxon>
        <taxon>Ichneumonoidea</taxon>
        <taxon>Braconidae</taxon>
        <taxon>Opiinae</taxon>
        <taxon>Fopius</taxon>
    </lineage>
</organism>
<keyword evidence="3" id="KW-1185">Reference proteome</keyword>
<dbReference type="KEGG" id="fas:105269955"/>
<proteinExistence type="predicted"/>
<evidence type="ECO:0000256" key="2">
    <source>
        <dbReference type="SAM" id="SignalP"/>
    </source>
</evidence>
<dbReference type="Proteomes" id="UP000694866">
    <property type="component" value="Unplaced"/>
</dbReference>
<gene>
    <name evidence="4" type="primary">LOC105269955</name>
</gene>
<evidence type="ECO:0000313" key="4">
    <source>
        <dbReference type="RefSeq" id="XP_011308889.1"/>
    </source>
</evidence>
<dbReference type="OrthoDB" id="6700395at2759"/>
<evidence type="ECO:0000313" key="3">
    <source>
        <dbReference type="Proteomes" id="UP000694866"/>
    </source>
</evidence>
<dbReference type="RefSeq" id="XP_011308889.1">
    <property type="nucleotide sequence ID" value="XM_011310587.1"/>
</dbReference>
<dbReference type="GeneID" id="105269955"/>
<name>A0A9R1TGH7_9HYME</name>
<feature type="compositionally biased region" description="Polar residues" evidence="1">
    <location>
        <begin position="109"/>
        <end position="123"/>
    </location>
</feature>
<accession>A0A9R1TGH7</accession>
<feature type="compositionally biased region" description="Low complexity" evidence="1">
    <location>
        <begin position="72"/>
        <end position="83"/>
    </location>
</feature>
<keyword evidence="2" id="KW-0732">Signal</keyword>
<evidence type="ECO:0000256" key="1">
    <source>
        <dbReference type="SAM" id="MobiDB-lite"/>
    </source>
</evidence>
<feature type="compositionally biased region" description="Low complexity" evidence="1">
    <location>
        <begin position="137"/>
        <end position="150"/>
    </location>
</feature>
<dbReference type="AlphaFoldDB" id="A0A9R1TGH7"/>
<reference evidence="4" key="1">
    <citation type="submission" date="2025-08" db="UniProtKB">
        <authorList>
            <consortium name="RefSeq"/>
        </authorList>
    </citation>
    <scope>IDENTIFICATION</scope>
    <source>
        <strain evidence="4">USDA-PBARC FA_bdor</strain>
        <tissue evidence="4">Whole organism</tissue>
    </source>
</reference>
<feature type="region of interest" description="Disordered" evidence="1">
    <location>
        <begin position="71"/>
        <end position="179"/>
    </location>
</feature>
<feature type="chain" id="PRO_5040375499" evidence="2">
    <location>
        <begin position="17"/>
        <end position="210"/>
    </location>
</feature>
<sequence length="210" mass="22524">MLFPSLLITLAWTASAKPMAYDQRQTGDVNVQIHLKDLQVVALIDTEALEDYMDYNYSYDYSDFTIKPMKPSTNSGSSTTASAWHTWPTNPASSSSKANSTEELPPGVTTPTSGNVFTTTPSPGESDAELIAPVDIPSSSAAPEASGSPGDELDETVQGTGSKSRSPGGCQAGYYTDARGRCKKGSRRRVSFLPFALRMLPKRLGTQRST</sequence>
<feature type="compositionally biased region" description="Polar residues" evidence="1">
    <location>
        <begin position="87"/>
        <end position="102"/>
    </location>
</feature>
<protein>
    <submittedName>
        <fullName evidence="4">Uncharacterized protein</fullName>
    </submittedName>
</protein>